<dbReference type="OrthoDB" id="9927626at2"/>
<dbReference type="Proteomes" id="UP000315995">
    <property type="component" value="Chromosome"/>
</dbReference>
<reference evidence="1 2" key="1">
    <citation type="submission" date="2019-06" db="EMBL/GenBank/DDBJ databases">
        <title>Persicimonas caeni gen. nov., sp. nov., a predatory bacterium isolated from solar saltern.</title>
        <authorList>
            <person name="Wang S."/>
        </authorList>
    </citation>
    <scope>NUCLEOTIDE SEQUENCE [LARGE SCALE GENOMIC DNA]</scope>
    <source>
        <strain evidence="1 2">YN101</strain>
    </source>
</reference>
<keyword evidence="2" id="KW-1185">Reference proteome</keyword>
<evidence type="ECO:0000313" key="2">
    <source>
        <dbReference type="Proteomes" id="UP000315995"/>
    </source>
</evidence>
<evidence type="ECO:0000313" key="1">
    <source>
        <dbReference type="EMBL" id="QDG54602.1"/>
    </source>
</evidence>
<accession>A0A5B8YGR6</accession>
<proteinExistence type="predicted"/>
<organism evidence="1 2">
    <name type="scientific">Persicimonas caeni</name>
    <dbReference type="NCBI Taxonomy" id="2292766"/>
    <lineage>
        <taxon>Bacteria</taxon>
        <taxon>Deltaproteobacteria</taxon>
        <taxon>Bradymonadales</taxon>
        <taxon>Bradymonadaceae</taxon>
        <taxon>Persicimonas</taxon>
    </lineage>
</organism>
<dbReference type="EMBL" id="CP041186">
    <property type="protein sequence ID" value="QDG54602.1"/>
    <property type="molecule type" value="Genomic_DNA"/>
</dbReference>
<dbReference type="RefSeq" id="WP_141201046.1">
    <property type="nucleotide sequence ID" value="NZ_CP041186.1"/>
</dbReference>
<dbReference type="AlphaFoldDB" id="A0A4Y6Q240"/>
<sequence>MTPEVLEEILVEQFDAEKEGGDLLIPTGKRVTLLLQAGDSLMPVNRVRRISFTTDYVSVTTEEERYFIDVERLFGVRQDDYEARPADARPGFHHG</sequence>
<name>A0A4Y6Q240_PERCE</name>
<accession>A0A4Y6Q240</accession>
<gene>
    <name evidence="1" type="ORF">FIV42_28805</name>
</gene>
<protein>
    <submittedName>
        <fullName evidence="1">Uncharacterized protein</fullName>
    </submittedName>
</protein>